<feature type="binding site" evidence="11">
    <location>
        <position position="108"/>
    </location>
    <ligand>
        <name>[4Fe-4S] cluster</name>
        <dbReference type="ChEBI" id="CHEBI:49883"/>
        <label>1</label>
    </ligand>
</feature>
<dbReference type="PROSITE" id="PS01278">
    <property type="entry name" value="MTTASE_RADICAL"/>
    <property type="match status" value="1"/>
</dbReference>
<dbReference type="Proteomes" id="UP000275076">
    <property type="component" value="Unassembled WGS sequence"/>
</dbReference>
<dbReference type="GO" id="GO:0005829">
    <property type="term" value="C:cytosol"/>
    <property type="evidence" value="ECO:0007669"/>
    <property type="project" value="TreeGrafter"/>
</dbReference>
<proteinExistence type="inferred from homology"/>
<feature type="domain" description="Radical SAM core" evidence="15">
    <location>
        <begin position="240"/>
        <end position="469"/>
    </location>
</feature>
<evidence type="ECO:0000256" key="11">
    <source>
        <dbReference type="HAMAP-Rule" id="MF_01864"/>
    </source>
</evidence>
<dbReference type="NCBIfam" id="TIGR01574">
    <property type="entry name" value="miaB-methiolase"/>
    <property type="match status" value="1"/>
</dbReference>
<dbReference type="FunFam" id="3.40.50.12160:FF:000006">
    <property type="entry name" value="tRNA-2-methylthio-N(6)-dimethylallyladenosine synthase"/>
    <property type="match status" value="1"/>
</dbReference>
<evidence type="ECO:0000256" key="2">
    <source>
        <dbReference type="ARBA" id="ARBA00022485"/>
    </source>
</evidence>
<dbReference type="InterPro" id="IPR006463">
    <property type="entry name" value="MiaB_methiolase"/>
</dbReference>
<keyword evidence="2 11" id="KW-0004">4Fe-4S</keyword>
<dbReference type="PROSITE" id="PS50926">
    <property type="entry name" value="TRAM"/>
    <property type="match status" value="1"/>
</dbReference>
<evidence type="ECO:0000256" key="12">
    <source>
        <dbReference type="SAM" id="MobiDB-lite"/>
    </source>
</evidence>
<evidence type="ECO:0000256" key="7">
    <source>
        <dbReference type="ARBA" id="ARBA00022723"/>
    </source>
</evidence>
<dbReference type="HAMAP" id="MF_01864">
    <property type="entry name" value="tRNA_metthiotr_MiaB"/>
    <property type="match status" value="1"/>
</dbReference>
<comment type="cofactor">
    <cofactor evidence="11">
        <name>[4Fe-4S] cluster</name>
        <dbReference type="ChEBI" id="CHEBI:49883"/>
    </cofactor>
    <text evidence="11">Binds 2 [4Fe-4S] clusters. One cluster is coordinated with 3 cysteines and an exchangeable S-adenosyl-L-methionine.</text>
</comment>
<dbReference type="InterPro" id="IPR058240">
    <property type="entry name" value="rSAM_sf"/>
</dbReference>
<dbReference type="EMBL" id="RBVX01000009">
    <property type="protein sequence ID" value="RSL33237.1"/>
    <property type="molecule type" value="Genomic_DNA"/>
</dbReference>
<dbReference type="SMART" id="SM00729">
    <property type="entry name" value="Elp3"/>
    <property type="match status" value="1"/>
</dbReference>
<dbReference type="InterPro" id="IPR013848">
    <property type="entry name" value="Methylthiotransferase_N"/>
</dbReference>
<keyword evidence="5 11" id="KW-0949">S-adenosyl-L-methionine</keyword>
<reference evidence="16 17" key="1">
    <citation type="submission" date="2018-10" db="EMBL/GenBank/DDBJ databases">
        <title>Draft genome sequence of Bacillus salarius IM0101, isolated from a hypersaline soil in Inner Mongolia, China.</title>
        <authorList>
            <person name="Yamprayoonswat W."/>
            <person name="Boonvisut S."/>
            <person name="Jumpathong W."/>
            <person name="Sittihan S."/>
            <person name="Ruangsuj P."/>
            <person name="Wanthongcharoen S."/>
            <person name="Thongpramul N."/>
            <person name="Pimmason S."/>
            <person name="Yu B."/>
            <person name="Yasawong M."/>
        </authorList>
    </citation>
    <scope>NUCLEOTIDE SEQUENCE [LARGE SCALE GENOMIC DNA]</scope>
    <source>
        <strain evidence="16 17">IM0101</strain>
    </source>
</reference>
<keyword evidence="8 11" id="KW-0408">Iron</keyword>
<feature type="domain" description="MTTase N-terminal" evidence="14">
    <location>
        <begin position="99"/>
        <end position="217"/>
    </location>
</feature>
<evidence type="ECO:0000256" key="10">
    <source>
        <dbReference type="ARBA" id="ARBA00033765"/>
    </source>
</evidence>
<feature type="region of interest" description="Disordered" evidence="12">
    <location>
        <begin position="1"/>
        <end position="31"/>
    </location>
</feature>
<gene>
    <name evidence="11 16" type="primary">miaB</name>
    <name evidence="16" type="ORF">D7Z54_11460</name>
</gene>
<dbReference type="Pfam" id="PF04055">
    <property type="entry name" value="Radical_SAM"/>
    <property type="match status" value="1"/>
</dbReference>
<keyword evidence="17" id="KW-1185">Reference proteome</keyword>
<feature type="compositionally biased region" description="Basic and acidic residues" evidence="12">
    <location>
        <begin position="1"/>
        <end position="10"/>
    </location>
</feature>
<dbReference type="SFLD" id="SFLDF00273">
    <property type="entry name" value="(dimethylallyl)adenosine_tRNA"/>
    <property type="match status" value="1"/>
</dbReference>
<keyword evidence="6 11" id="KW-0819">tRNA processing</keyword>
<comment type="similarity">
    <text evidence="11">Belongs to the methylthiotransferase family. MiaB subfamily.</text>
</comment>
<dbReference type="Gene3D" id="3.40.50.12160">
    <property type="entry name" value="Methylthiotransferase, N-terminal domain"/>
    <property type="match status" value="1"/>
</dbReference>
<dbReference type="PROSITE" id="PS51918">
    <property type="entry name" value="RADICAL_SAM"/>
    <property type="match status" value="1"/>
</dbReference>
<sequence>MNEEQRKQQKPDSSPSDIKSDSGEASKQVNNDYSKYFDFSGAKMEEDEGGKQYMKIGGRSILINEQPDHKKGRRRGREDVEVHYDFSIPTEMKGIGVGKHYLIRTYGCQMNVHDTENIAGILEDMGFTETNDTQEADVIFLNTCAIRENAENKVFGEIGHLKALKKEKPELILGVCGCMSQEESVVNKIMQKHHHIDLIFGTHNIHRVPHLLWDAIQGKEMVIEVWSKEGDVVENMPRKRAGKTQAWVNIMYGCDKFCTYCIVPYTRGKERSRLPEDIISEVRDLARQGYKEITLLGQNVNAYGKDLDTEYGLGELMEALHKIDIPRIRFTTSHPRDFDDYLINVLSKGGNLVEHIHLPVQSGNNEVLKLMGRKYTREHYVELARKIKAAIPHASFTTDIIVGFPNETEEQFEDTLSLMKEMDYDSAFTYIYSPRDKTPAAQFEDNVPEDVKKDRLKRLNEVVNEISARRNKELEGEIVEVLVEGESKKDANVLSGRTRTNKLVNFQGPKSCIGTIVYTKINEAKTWSLNGEMLETAEVNQ</sequence>
<dbReference type="Gene3D" id="3.80.30.20">
    <property type="entry name" value="tm_1862 like domain"/>
    <property type="match status" value="1"/>
</dbReference>
<evidence type="ECO:0000256" key="1">
    <source>
        <dbReference type="ARBA" id="ARBA00003234"/>
    </source>
</evidence>
<dbReference type="RefSeq" id="WP_125555995.1">
    <property type="nucleotide sequence ID" value="NZ_RBVX01000009.1"/>
</dbReference>
<feature type="binding site" evidence="11">
    <location>
        <position position="178"/>
    </location>
    <ligand>
        <name>[4Fe-4S] cluster</name>
        <dbReference type="ChEBI" id="CHEBI:49883"/>
        <label>1</label>
    </ligand>
</feature>
<comment type="caution">
    <text evidence="16">The sequence shown here is derived from an EMBL/GenBank/DDBJ whole genome shotgun (WGS) entry which is preliminary data.</text>
</comment>
<keyword evidence="4 11" id="KW-0808">Transferase</keyword>
<feature type="binding site" evidence="11">
    <location>
        <position position="258"/>
    </location>
    <ligand>
        <name>[4Fe-4S] cluster</name>
        <dbReference type="ChEBI" id="CHEBI:49883"/>
        <label>2</label>
        <note>4Fe-4S-S-AdoMet</note>
    </ligand>
</feature>
<dbReference type="GO" id="GO:0046872">
    <property type="term" value="F:metal ion binding"/>
    <property type="evidence" value="ECO:0007669"/>
    <property type="project" value="UniProtKB-KW"/>
</dbReference>
<dbReference type="InterPro" id="IPR020612">
    <property type="entry name" value="Methylthiotransferase_CS"/>
</dbReference>
<dbReference type="InterPro" id="IPR038135">
    <property type="entry name" value="Methylthiotransferase_N_sf"/>
</dbReference>
<evidence type="ECO:0000259" key="13">
    <source>
        <dbReference type="PROSITE" id="PS50926"/>
    </source>
</evidence>
<feature type="domain" description="TRAM" evidence="13">
    <location>
        <begin position="472"/>
        <end position="535"/>
    </location>
</feature>
<dbReference type="AlphaFoldDB" id="A0A3R9QL63"/>
<dbReference type="GO" id="GO:0035597">
    <property type="term" value="F:tRNA-2-methylthio-N(6)-dimethylallyladenosine(37) synthase activity"/>
    <property type="evidence" value="ECO:0007669"/>
    <property type="project" value="UniProtKB-EC"/>
</dbReference>
<comment type="subcellular location">
    <subcellularLocation>
        <location evidence="11">Cytoplasm</location>
    </subcellularLocation>
</comment>
<protein>
    <recommendedName>
        <fullName evidence="10 11">tRNA-2-methylthio-N(6)-dimethylallyladenosine synthase</fullName>
        <ecNumber evidence="10 11">2.8.4.3</ecNumber>
    </recommendedName>
    <alternativeName>
        <fullName evidence="11">(Dimethylallyl)adenosine tRNA methylthiotransferase MiaB</fullName>
    </alternativeName>
    <alternativeName>
        <fullName evidence="11">tRNA-i(6)A37 methylthiotransferase</fullName>
    </alternativeName>
</protein>
<dbReference type="InterPro" id="IPR002792">
    <property type="entry name" value="TRAM_dom"/>
</dbReference>
<dbReference type="InterPro" id="IPR006638">
    <property type="entry name" value="Elp3/MiaA/NifB-like_rSAM"/>
</dbReference>
<keyword evidence="3 11" id="KW-0963">Cytoplasm</keyword>
<organism evidence="16 17">
    <name type="scientific">Salibacterium salarium</name>
    <dbReference type="NCBI Taxonomy" id="284579"/>
    <lineage>
        <taxon>Bacteria</taxon>
        <taxon>Bacillati</taxon>
        <taxon>Bacillota</taxon>
        <taxon>Bacilli</taxon>
        <taxon>Bacillales</taxon>
        <taxon>Bacillaceae</taxon>
    </lineage>
</organism>
<dbReference type="OrthoDB" id="9805215at2"/>
<evidence type="ECO:0000256" key="9">
    <source>
        <dbReference type="ARBA" id="ARBA00023014"/>
    </source>
</evidence>
<evidence type="ECO:0000259" key="15">
    <source>
        <dbReference type="PROSITE" id="PS51918"/>
    </source>
</evidence>
<comment type="catalytic activity">
    <reaction evidence="11">
        <text>N(6)-dimethylallyladenosine(37) in tRNA + (sulfur carrier)-SH + AH2 + 2 S-adenosyl-L-methionine = 2-methylsulfanyl-N(6)-dimethylallyladenosine(37) in tRNA + (sulfur carrier)-H + 5'-deoxyadenosine + L-methionine + A + S-adenosyl-L-homocysteine + 2 H(+)</text>
        <dbReference type="Rhea" id="RHEA:37067"/>
        <dbReference type="Rhea" id="RHEA-COMP:10375"/>
        <dbReference type="Rhea" id="RHEA-COMP:10376"/>
        <dbReference type="Rhea" id="RHEA-COMP:14737"/>
        <dbReference type="Rhea" id="RHEA-COMP:14739"/>
        <dbReference type="ChEBI" id="CHEBI:13193"/>
        <dbReference type="ChEBI" id="CHEBI:15378"/>
        <dbReference type="ChEBI" id="CHEBI:17319"/>
        <dbReference type="ChEBI" id="CHEBI:17499"/>
        <dbReference type="ChEBI" id="CHEBI:29917"/>
        <dbReference type="ChEBI" id="CHEBI:57844"/>
        <dbReference type="ChEBI" id="CHEBI:57856"/>
        <dbReference type="ChEBI" id="CHEBI:59789"/>
        <dbReference type="ChEBI" id="CHEBI:64428"/>
        <dbReference type="ChEBI" id="CHEBI:74415"/>
        <dbReference type="ChEBI" id="CHEBI:74417"/>
        <dbReference type="EC" id="2.8.4.3"/>
    </reaction>
</comment>
<dbReference type="InterPro" id="IPR007197">
    <property type="entry name" value="rSAM"/>
</dbReference>
<dbReference type="Pfam" id="PF01938">
    <property type="entry name" value="TRAM"/>
    <property type="match status" value="1"/>
</dbReference>
<dbReference type="PANTHER" id="PTHR43020">
    <property type="entry name" value="CDK5 REGULATORY SUBUNIT-ASSOCIATED PROTEIN 1"/>
    <property type="match status" value="1"/>
</dbReference>
<dbReference type="PANTHER" id="PTHR43020:SF2">
    <property type="entry name" value="MITOCHONDRIAL TRNA METHYLTHIOTRANSFERASE CDK5RAP1"/>
    <property type="match status" value="1"/>
</dbReference>
<evidence type="ECO:0000256" key="8">
    <source>
        <dbReference type="ARBA" id="ARBA00023004"/>
    </source>
</evidence>
<dbReference type="SFLD" id="SFLDG01061">
    <property type="entry name" value="methylthiotransferase"/>
    <property type="match status" value="1"/>
</dbReference>
<feature type="binding site" evidence="11">
    <location>
        <position position="144"/>
    </location>
    <ligand>
        <name>[4Fe-4S] cluster</name>
        <dbReference type="ChEBI" id="CHEBI:49883"/>
        <label>1</label>
    </ligand>
</feature>
<feature type="binding site" evidence="11">
    <location>
        <position position="261"/>
    </location>
    <ligand>
        <name>[4Fe-4S] cluster</name>
        <dbReference type="ChEBI" id="CHEBI:49883"/>
        <label>2</label>
        <note>4Fe-4S-S-AdoMet</note>
    </ligand>
</feature>
<feature type="binding site" evidence="11">
    <location>
        <position position="254"/>
    </location>
    <ligand>
        <name>[4Fe-4S] cluster</name>
        <dbReference type="ChEBI" id="CHEBI:49883"/>
        <label>2</label>
        <note>4Fe-4S-S-AdoMet</note>
    </ligand>
</feature>
<dbReference type="NCBIfam" id="TIGR00089">
    <property type="entry name" value="MiaB/RimO family radical SAM methylthiotransferase"/>
    <property type="match status" value="1"/>
</dbReference>
<dbReference type="PROSITE" id="PS51449">
    <property type="entry name" value="MTTASE_N"/>
    <property type="match status" value="1"/>
</dbReference>
<evidence type="ECO:0000256" key="6">
    <source>
        <dbReference type="ARBA" id="ARBA00022694"/>
    </source>
</evidence>
<dbReference type="SFLD" id="SFLDG01082">
    <property type="entry name" value="B12-binding_domain_containing"/>
    <property type="match status" value="1"/>
</dbReference>
<dbReference type="GO" id="GO:0051539">
    <property type="term" value="F:4 iron, 4 sulfur cluster binding"/>
    <property type="evidence" value="ECO:0007669"/>
    <property type="project" value="UniProtKB-UniRule"/>
</dbReference>
<comment type="subunit">
    <text evidence="11">Monomer.</text>
</comment>
<dbReference type="FunFam" id="3.80.30.20:FF:000001">
    <property type="entry name" value="tRNA-2-methylthio-N(6)-dimethylallyladenosine synthase 2"/>
    <property type="match status" value="1"/>
</dbReference>
<comment type="function">
    <text evidence="1 11">Catalyzes the methylthiolation of N6-(dimethylallyl)adenosine (i(6)A), leading to the formation of 2-methylthio-N6-(dimethylallyl)adenosine (ms(2)i(6)A) at position 37 in tRNAs that read codons beginning with uridine.</text>
</comment>
<name>A0A3R9QL63_9BACI</name>
<evidence type="ECO:0000256" key="5">
    <source>
        <dbReference type="ARBA" id="ARBA00022691"/>
    </source>
</evidence>
<keyword evidence="9 11" id="KW-0411">Iron-sulfur</keyword>
<dbReference type="SFLD" id="SFLDS00029">
    <property type="entry name" value="Radical_SAM"/>
    <property type="match status" value="1"/>
</dbReference>
<evidence type="ECO:0000256" key="4">
    <source>
        <dbReference type="ARBA" id="ARBA00022679"/>
    </source>
</evidence>
<evidence type="ECO:0000313" key="16">
    <source>
        <dbReference type="EMBL" id="RSL33237.1"/>
    </source>
</evidence>
<dbReference type="InterPro" id="IPR023404">
    <property type="entry name" value="rSAM_horseshoe"/>
</dbReference>
<dbReference type="InterPro" id="IPR005839">
    <property type="entry name" value="Methylthiotransferase"/>
</dbReference>
<keyword evidence="7 11" id="KW-0479">Metal-binding</keyword>
<dbReference type="SUPFAM" id="SSF102114">
    <property type="entry name" value="Radical SAM enzymes"/>
    <property type="match status" value="1"/>
</dbReference>
<evidence type="ECO:0000313" key="17">
    <source>
        <dbReference type="Proteomes" id="UP000275076"/>
    </source>
</evidence>
<dbReference type="Pfam" id="PF00919">
    <property type="entry name" value="UPF0004"/>
    <property type="match status" value="1"/>
</dbReference>
<dbReference type="CDD" id="cd01335">
    <property type="entry name" value="Radical_SAM"/>
    <property type="match status" value="1"/>
</dbReference>
<evidence type="ECO:0000256" key="3">
    <source>
        <dbReference type="ARBA" id="ARBA00022490"/>
    </source>
</evidence>
<accession>A0A3R9QL63</accession>
<dbReference type="EC" id="2.8.4.3" evidence="10 11"/>
<evidence type="ECO:0000259" key="14">
    <source>
        <dbReference type="PROSITE" id="PS51449"/>
    </source>
</evidence>